<gene>
    <name evidence="1" type="ORF">VPLFYP99_01870</name>
</gene>
<protein>
    <submittedName>
        <fullName evidence="1">Uncharacterized protein</fullName>
    </submittedName>
</protein>
<dbReference type="EMBL" id="CACRUG010000006">
    <property type="protein sequence ID" value="VYU05845.1"/>
    <property type="molecule type" value="Genomic_DNA"/>
</dbReference>
<name>A0A6N3BNX6_VEIPA</name>
<dbReference type="RefSeq" id="WP_156697357.1">
    <property type="nucleotide sequence ID" value="NZ_CACRUG010000006.1"/>
</dbReference>
<organism evidence="1">
    <name type="scientific">Veillonella parvula</name>
    <name type="common">Staphylococcus parvulus</name>
    <dbReference type="NCBI Taxonomy" id="29466"/>
    <lineage>
        <taxon>Bacteria</taxon>
        <taxon>Bacillati</taxon>
        <taxon>Bacillota</taxon>
        <taxon>Negativicutes</taxon>
        <taxon>Veillonellales</taxon>
        <taxon>Veillonellaceae</taxon>
        <taxon>Veillonella</taxon>
    </lineage>
</organism>
<dbReference type="AlphaFoldDB" id="A0A6N3BNX6"/>
<dbReference type="Gene3D" id="3.40.50.2020">
    <property type="match status" value="1"/>
</dbReference>
<evidence type="ECO:0000313" key="1">
    <source>
        <dbReference type="EMBL" id="VYU05845.1"/>
    </source>
</evidence>
<accession>A0A6N3BNX6</accession>
<reference evidence="1" key="1">
    <citation type="submission" date="2019-11" db="EMBL/GenBank/DDBJ databases">
        <authorList>
            <person name="Feng L."/>
        </authorList>
    </citation>
    <scope>NUCLEOTIDE SEQUENCE</scope>
    <source>
        <strain evidence="1">VparvulaLFYP99</strain>
    </source>
</reference>
<dbReference type="InterPro" id="IPR000836">
    <property type="entry name" value="PRTase_dom"/>
</dbReference>
<proteinExistence type="predicted"/>
<dbReference type="InterPro" id="IPR029057">
    <property type="entry name" value="PRTase-like"/>
</dbReference>
<sequence length="210" mass="24387">MERFTIRKNDYLSEHTLVYYHQPYLHYQEPGNPDFLNVLKNLINDEGQRRIDAARQEVYDIVHKDLPAIMEERQLDEAVIVVVPRSKVFTRPSQLGFRLTIQDCVRMLRANGYPNMIDGTECIKRHTETKTTHLRKFLRGYFNNGPEPYKGITKATCHINADMVRDKVVILVDDIYTPKVNVDEDCAQALLDAGAKRVILYVIGRTQHNN</sequence>
<dbReference type="SUPFAM" id="SSF53271">
    <property type="entry name" value="PRTase-like"/>
    <property type="match status" value="1"/>
</dbReference>
<dbReference type="CDD" id="cd06223">
    <property type="entry name" value="PRTases_typeI"/>
    <property type="match status" value="1"/>
</dbReference>